<feature type="transmembrane region" description="Helical" evidence="7">
    <location>
        <begin position="388"/>
        <end position="409"/>
    </location>
</feature>
<dbReference type="AlphaFoldDB" id="A0A811ME64"/>
<dbReference type="PANTHER" id="PTHR48017">
    <property type="entry name" value="OS05G0424000 PROTEIN-RELATED"/>
    <property type="match status" value="1"/>
</dbReference>
<keyword evidence="4" id="KW-0029">Amino-acid transport</keyword>
<reference evidence="9" key="1">
    <citation type="submission" date="2020-10" db="EMBL/GenBank/DDBJ databases">
        <authorList>
            <person name="Han B."/>
            <person name="Lu T."/>
            <person name="Zhao Q."/>
            <person name="Huang X."/>
            <person name="Zhao Y."/>
        </authorList>
    </citation>
    <scope>NUCLEOTIDE SEQUENCE</scope>
</reference>
<proteinExistence type="predicted"/>
<evidence type="ECO:0000313" key="9">
    <source>
        <dbReference type="EMBL" id="CAD6204954.1"/>
    </source>
</evidence>
<name>A0A811ME64_9POAL</name>
<feature type="transmembrane region" description="Helical" evidence="7">
    <location>
        <begin position="321"/>
        <end position="345"/>
    </location>
</feature>
<evidence type="ECO:0000256" key="7">
    <source>
        <dbReference type="SAM" id="Phobius"/>
    </source>
</evidence>
<evidence type="ECO:0000256" key="5">
    <source>
        <dbReference type="ARBA" id="ARBA00022989"/>
    </source>
</evidence>
<sequence>MAAGGGGGGGIADEKQAPAEAFGGHLQEAADMMEEEQHSGGVKSRLSGLLWHGGSAYDAWFSCASNQVAQVLLTLPYSFAQLGMLSGILFQLFYGLLGSWTAYLISALYLEYRTRRERDKVDFRNHVIQWFEVLDGLLGRHWRNAGLAFNCTFLLFGSVIQLIGCASNIYYVNDRLDKRTWTYVFGACCATTVFIPSFHNYRVWSFLGLVMTTYTAWYIAVASLVHGQVEGVQHSGPTRIVLYFTGATNILYTFGGHAVTVEIMHAMWRPQKFKAIYLLATLYVMTLTLPSAAAAYWAFGDELLTHSNALALLPRTPFRDAAVVLMLIHQFITFGFACTPLYFVWEKLIGLHDCRSLCKRAAARLPVVVPIWFLAIIFPFFGPINSAVGSLLVSFTVYIIPALAHMVTFRSPQSRENAVERPPRFAGGWTGAYVINSFVVAWVLVVGFGFGGWASITNFVQQVNTFGLFAKCYQCPPHITAPPAAPAFITPPPMAPAPSMPPATAFNATGLFPTVPAPAPAPAPMINFFLRHHHHRHHGGRHGL</sequence>
<evidence type="ECO:0000256" key="2">
    <source>
        <dbReference type="ARBA" id="ARBA00022448"/>
    </source>
</evidence>
<feature type="transmembrane region" description="Helical" evidence="7">
    <location>
        <begin position="275"/>
        <end position="299"/>
    </location>
</feature>
<protein>
    <recommendedName>
        <fullName evidence="8">Amino acid transporter transmembrane domain-containing protein</fullName>
    </recommendedName>
</protein>
<evidence type="ECO:0000256" key="3">
    <source>
        <dbReference type="ARBA" id="ARBA00022692"/>
    </source>
</evidence>
<dbReference type="GO" id="GO:0016020">
    <property type="term" value="C:membrane"/>
    <property type="evidence" value="ECO:0007669"/>
    <property type="project" value="UniProtKB-SubCell"/>
</dbReference>
<keyword evidence="6 7" id="KW-0472">Membrane</keyword>
<evidence type="ECO:0000256" key="4">
    <source>
        <dbReference type="ARBA" id="ARBA00022970"/>
    </source>
</evidence>
<feature type="transmembrane region" description="Helical" evidence="7">
    <location>
        <begin position="203"/>
        <end position="220"/>
    </location>
</feature>
<evidence type="ECO:0000313" key="10">
    <source>
        <dbReference type="Proteomes" id="UP000604825"/>
    </source>
</evidence>
<feature type="transmembrane region" description="Helical" evidence="7">
    <location>
        <begin position="147"/>
        <end position="169"/>
    </location>
</feature>
<dbReference type="Proteomes" id="UP000604825">
    <property type="component" value="Unassembled WGS sequence"/>
</dbReference>
<keyword evidence="5 7" id="KW-1133">Transmembrane helix</keyword>
<feature type="transmembrane region" description="Helical" evidence="7">
    <location>
        <begin position="430"/>
        <end position="454"/>
    </location>
</feature>
<evidence type="ECO:0000259" key="8">
    <source>
        <dbReference type="Pfam" id="PF01490"/>
    </source>
</evidence>
<dbReference type="GO" id="GO:0006865">
    <property type="term" value="P:amino acid transport"/>
    <property type="evidence" value="ECO:0007669"/>
    <property type="project" value="UniProtKB-KW"/>
</dbReference>
<feature type="transmembrane region" description="Helical" evidence="7">
    <location>
        <begin position="88"/>
        <end position="110"/>
    </location>
</feature>
<keyword evidence="2" id="KW-0813">Transport</keyword>
<feature type="transmembrane region" description="Helical" evidence="7">
    <location>
        <begin position="240"/>
        <end position="263"/>
    </location>
</feature>
<dbReference type="InterPro" id="IPR013057">
    <property type="entry name" value="AA_transpt_TM"/>
</dbReference>
<feature type="transmembrane region" description="Helical" evidence="7">
    <location>
        <begin position="365"/>
        <end position="382"/>
    </location>
</feature>
<keyword evidence="10" id="KW-1185">Reference proteome</keyword>
<dbReference type="Pfam" id="PF01490">
    <property type="entry name" value="Aa_trans"/>
    <property type="match status" value="1"/>
</dbReference>
<evidence type="ECO:0000256" key="1">
    <source>
        <dbReference type="ARBA" id="ARBA00004370"/>
    </source>
</evidence>
<feature type="domain" description="Amino acid transporter transmembrane" evidence="8">
    <location>
        <begin position="52"/>
        <end position="444"/>
    </location>
</feature>
<dbReference type="OrthoDB" id="40134at2759"/>
<evidence type="ECO:0000256" key="6">
    <source>
        <dbReference type="ARBA" id="ARBA00023136"/>
    </source>
</evidence>
<keyword evidence="3 7" id="KW-0812">Transmembrane</keyword>
<comment type="subcellular location">
    <subcellularLocation>
        <location evidence="1">Membrane</location>
    </subcellularLocation>
</comment>
<feature type="transmembrane region" description="Helical" evidence="7">
    <location>
        <begin position="181"/>
        <end position="198"/>
    </location>
</feature>
<gene>
    <name evidence="9" type="ORF">NCGR_LOCUS2846</name>
</gene>
<dbReference type="EMBL" id="CAJGYO010000001">
    <property type="protein sequence ID" value="CAD6204954.1"/>
    <property type="molecule type" value="Genomic_DNA"/>
</dbReference>
<accession>A0A811ME64</accession>
<comment type="caution">
    <text evidence="9">The sequence shown here is derived from an EMBL/GenBank/DDBJ whole genome shotgun (WGS) entry which is preliminary data.</text>
</comment>
<organism evidence="9 10">
    <name type="scientific">Miscanthus lutarioriparius</name>
    <dbReference type="NCBI Taxonomy" id="422564"/>
    <lineage>
        <taxon>Eukaryota</taxon>
        <taxon>Viridiplantae</taxon>
        <taxon>Streptophyta</taxon>
        <taxon>Embryophyta</taxon>
        <taxon>Tracheophyta</taxon>
        <taxon>Spermatophyta</taxon>
        <taxon>Magnoliopsida</taxon>
        <taxon>Liliopsida</taxon>
        <taxon>Poales</taxon>
        <taxon>Poaceae</taxon>
        <taxon>PACMAD clade</taxon>
        <taxon>Panicoideae</taxon>
        <taxon>Andropogonodae</taxon>
        <taxon>Andropogoneae</taxon>
        <taxon>Saccharinae</taxon>
        <taxon>Miscanthus</taxon>
    </lineage>
</organism>